<organism evidence="2 3">
    <name type="scientific">Macrostomum lignano</name>
    <dbReference type="NCBI Taxonomy" id="282301"/>
    <lineage>
        <taxon>Eukaryota</taxon>
        <taxon>Metazoa</taxon>
        <taxon>Spiralia</taxon>
        <taxon>Lophotrochozoa</taxon>
        <taxon>Platyhelminthes</taxon>
        <taxon>Rhabditophora</taxon>
        <taxon>Macrostomorpha</taxon>
        <taxon>Macrostomida</taxon>
        <taxon>Macrostomidae</taxon>
        <taxon>Macrostomum</taxon>
    </lineage>
</organism>
<feature type="compositionally biased region" description="Basic residues" evidence="1">
    <location>
        <begin position="24"/>
        <end position="49"/>
    </location>
</feature>
<feature type="compositionally biased region" description="Pro residues" evidence="1">
    <location>
        <begin position="8"/>
        <end position="22"/>
    </location>
</feature>
<protein>
    <submittedName>
        <fullName evidence="3">UDENN domain-containing protein</fullName>
    </submittedName>
</protein>
<evidence type="ECO:0000256" key="1">
    <source>
        <dbReference type="SAM" id="MobiDB-lite"/>
    </source>
</evidence>
<evidence type="ECO:0000313" key="3">
    <source>
        <dbReference type="WBParaSite" id="maker-unitig_36933-snap-gene-0.2-mRNA-1"/>
    </source>
</evidence>
<feature type="compositionally biased region" description="Basic residues" evidence="1">
    <location>
        <begin position="64"/>
        <end position="84"/>
    </location>
</feature>
<name>A0A1I8FJT9_9PLAT</name>
<dbReference type="AlphaFoldDB" id="A0A1I8FJT9"/>
<reference evidence="3" key="1">
    <citation type="submission" date="2016-11" db="UniProtKB">
        <authorList>
            <consortium name="WormBaseParasite"/>
        </authorList>
    </citation>
    <scope>IDENTIFICATION</scope>
</reference>
<accession>A0A1I8FJT9</accession>
<dbReference type="WBParaSite" id="maker-unitig_36933-snap-gene-0.2-mRNA-1">
    <property type="protein sequence ID" value="maker-unitig_36933-snap-gene-0.2-mRNA-1"/>
    <property type="gene ID" value="maker-unitig_36933-snap-gene-0.2"/>
</dbReference>
<proteinExistence type="predicted"/>
<feature type="region of interest" description="Disordered" evidence="1">
    <location>
        <begin position="1"/>
        <end position="104"/>
    </location>
</feature>
<feature type="region of interest" description="Disordered" evidence="1">
    <location>
        <begin position="307"/>
        <end position="355"/>
    </location>
</feature>
<sequence>GLPTPTSQRPPPLLASPPPALPRNPKRPVKRRNSRTHQRRRPTRAHRPLHPAPADPALTLARNPVRRRARRRRLAVKRRWRGRRQTASPSAETTPGAGGQRTKMGAGMSQIFRGQPAENSTQLPSGRTRAGCDLVFVGANEGLYYICMSLDQRCTTHHGAVLLCAPALPLAVRVPRHPGVPLWRGTPQLYRHDLAQLFPADAKSSKLKGRVAMRLANNPPSAKIPRTQRLYAGVGAEAPGDRRALAGLRPAAVRAAAPVGTNARRTFLEFKSLPCPDRAAAAHLRAAHSKRLQTALRLCRRPARPERRLCPVSPAGPQQAGRPDSSCRPTMKRAGRRGQVLPRRRGGAGRRGPRPTFYRFVGFAGQNPVMERRPADDPMASCDLMLIIGHVSA</sequence>
<evidence type="ECO:0000313" key="2">
    <source>
        <dbReference type="Proteomes" id="UP000095280"/>
    </source>
</evidence>
<keyword evidence="2" id="KW-1185">Reference proteome</keyword>
<feature type="compositionally biased region" description="Basic residues" evidence="1">
    <location>
        <begin position="330"/>
        <end position="353"/>
    </location>
</feature>
<dbReference type="Proteomes" id="UP000095280">
    <property type="component" value="Unplaced"/>
</dbReference>